<dbReference type="STRING" id="1408416.GCA_000702765_00571"/>
<dbReference type="AlphaFoldDB" id="A0A449BLM5"/>
<keyword evidence="2" id="KW-1185">Reference proteome</keyword>
<dbReference type="RefSeq" id="WP_035368808.1">
    <property type="nucleotide sequence ID" value="NZ_LR215050.1"/>
</dbReference>
<dbReference type="KEGG" id="ahk:NCTC10172_01408"/>
<organism evidence="1 2">
    <name type="scientific">Acholeplasma hippikon</name>
    <dbReference type="NCBI Taxonomy" id="264636"/>
    <lineage>
        <taxon>Bacteria</taxon>
        <taxon>Bacillati</taxon>
        <taxon>Mycoplasmatota</taxon>
        <taxon>Mollicutes</taxon>
        <taxon>Acholeplasmatales</taxon>
        <taxon>Acholeplasmataceae</taxon>
        <taxon>Acholeplasma</taxon>
    </lineage>
</organism>
<protein>
    <recommendedName>
        <fullName evidence="3">Alternate signal-mediated exported protein, CPF_0494 family</fullName>
    </recommendedName>
</protein>
<dbReference type="Proteomes" id="UP000290909">
    <property type="component" value="Chromosome"/>
</dbReference>
<proteinExistence type="predicted"/>
<evidence type="ECO:0000313" key="1">
    <source>
        <dbReference type="EMBL" id="VEU83332.1"/>
    </source>
</evidence>
<dbReference type="EMBL" id="LR215050">
    <property type="protein sequence ID" value="VEU83332.1"/>
    <property type="molecule type" value="Genomic_DNA"/>
</dbReference>
<evidence type="ECO:0008006" key="3">
    <source>
        <dbReference type="Google" id="ProtNLM"/>
    </source>
</evidence>
<evidence type="ECO:0000313" key="2">
    <source>
        <dbReference type="Proteomes" id="UP000290909"/>
    </source>
</evidence>
<name>A0A449BLM5_9MOLU</name>
<reference evidence="1 2" key="1">
    <citation type="submission" date="2019-01" db="EMBL/GenBank/DDBJ databases">
        <authorList>
            <consortium name="Pathogen Informatics"/>
        </authorList>
    </citation>
    <scope>NUCLEOTIDE SEQUENCE [LARGE SCALE GENOMIC DNA]</scope>
    <source>
        <strain evidence="1 2">NCTC10172</strain>
    </source>
</reference>
<sequence length="186" mass="20101">MKNKKLLMLILGLVLALGVTTTGILAWLTDTKTTTPIEFTVGEVKYTWNSGTTKTTPVVPGENVLSSSFSLTNGSTVTSELRMIISVMYDTNVDGLSLVDLTLGSNWVLDNGYYYYRVGNEVDGKYPIPTTTTSISVLEGLSLKGSLVGNNFIGKTFIISITFQAKQNDYATWTDLGSINFATGLA</sequence>
<accession>A0A449BLM5</accession>
<gene>
    <name evidence="1" type="ORF">NCTC10172_01408</name>
</gene>